<keyword evidence="1" id="KW-0596">Phosphopantetheine</keyword>
<dbReference type="FunFam" id="3.40.47.10:FF:000019">
    <property type="entry name" value="Polyketide synthase type I"/>
    <property type="match status" value="1"/>
</dbReference>
<protein>
    <submittedName>
        <fullName evidence="6">Beta-ketoacyl synthase</fullName>
    </submittedName>
</protein>
<dbReference type="InterPro" id="IPR014030">
    <property type="entry name" value="Ketoacyl_synth_N"/>
</dbReference>
<dbReference type="GO" id="GO:0006633">
    <property type="term" value="P:fatty acid biosynthetic process"/>
    <property type="evidence" value="ECO:0007669"/>
    <property type="project" value="TreeGrafter"/>
</dbReference>
<dbReference type="OrthoDB" id="499075at2"/>
<keyword evidence="2" id="KW-0597">Phosphoprotein</keyword>
<dbReference type="InterPro" id="IPR050091">
    <property type="entry name" value="PKS_NRPS_Biosynth_Enz"/>
</dbReference>
<dbReference type="SMART" id="SM00823">
    <property type="entry name" value="PKS_PP"/>
    <property type="match status" value="1"/>
</dbReference>
<dbReference type="GO" id="GO:0004312">
    <property type="term" value="F:fatty acid synthase activity"/>
    <property type="evidence" value="ECO:0007669"/>
    <property type="project" value="TreeGrafter"/>
</dbReference>
<organism evidence="6 7">
    <name type="scientific">Nostoc commune NIES-4072</name>
    <dbReference type="NCBI Taxonomy" id="2005467"/>
    <lineage>
        <taxon>Bacteria</taxon>
        <taxon>Bacillati</taxon>
        <taxon>Cyanobacteriota</taxon>
        <taxon>Cyanophyceae</taxon>
        <taxon>Nostocales</taxon>
        <taxon>Nostocaceae</taxon>
        <taxon>Nostoc</taxon>
    </lineage>
</organism>
<keyword evidence="3" id="KW-0808">Transferase</keyword>
<name>A0A2R5FW25_NOSCO</name>
<dbReference type="Gene3D" id="3.30.70.3290">
    <property type="match status" value="2"/>
</dbReference>
<dbReference type="PROSITE" id="PS50075">
    <property type="entry name" value="CARRIER"/>
    <property type="match status" value="1"/>
</dbReference>
<dbReference type="EMBL" id="BDUD01000001">
    <property type="protein sequence ID" value="GBG19864.1"/>
    <property type="molecule type" value="Genomic_DNA"/>
</dbReference>
<dbReference type="SMART" id="SM00825">
    <property type="entry name" value="PKS_KS"/>
    <property type="match status" value="1"/>
</dbReference>
<dbReference type="Gene3D" id="3.40.47.10">
    <property type="match status" value="1"/>
</dbReference>
<dbReference type="PROSITE" id="PS52004">
    <property type="entry name" value="KS3_2"/>
    <property type="match status" value="1"/>
</dbReference>
<evidence type="ECO:0000256" key="2">
    <source>
        <dbReference type="ARBA" id="ARBA00022553"/>
    </source>
</evidence>
<dbReference type="InterPro" id="IPR020841">
    <property type="entry name" value="PKS_Beta-ketoAc_synthase_dom"/>
</dbReference>
<dbReference type="Pfam" id="PF00550">
    <property type="entry name" value="PP-binding"/>
    <property type="match status" value="1"/>
</dbReference>
<dbReference type="InterPro" id="IPR016039">
    <property type="entry name" value="Thiolase-like"/>
</dbReference>
<dbReference type="PANTHER" id="PTHR43775">
    <property type="entry name" value="FATTY ACID SYNTHASE"/>
    <property type="match status" value="1"/>
</dbReference>
<dbReference type="PANTHER" id="PTHR43775:SF37">
    <property type="entry name" value="SI:DKEY-61P9.11"/>
    <property type="match status" value="1"/>
</dbReference>
<evidence type="ECO:0000256" key="1">
    <source>
        <dbReference type="ARBA" id="ARBA00022450"/>
    </source>
</evidence>
<dbReference type="Pfam" id="PF02801">
    <property type="entry name" value="Ketoacyl-synt_C"/>
    <property type="match status" value="1"/>
</dbReference>
<dbReference type="RefSeq" id="WP_109009609.1">
    <property type="nucleotide sequence ID" value="NZ_BDUD01000001.1"/>
</dbReference>
<dbReference type="Gene3D" id="3.40.366.10">
    <property type="entry name" value="Malonyl-Coenzyme A Acyl Carrier Protein, domain 2"/>
    <property type="match status" value="2"/>
</dbReference>
<evidence type="ECO:0000259" key="4">
    <source>
        <dbReference type="PROSITE" id="PS50075"/>
    </source>
</evidence>
<dbReference type="InterPro" id="IPR014031">
    <property type="entry name" value="Ketoacyl_synth_C"/>
</dbReference>
<gene>
    <name evidence="6" type="ORF">NIES4072_35330</name>
</gene>
<evidence type="ECO:0000259" key="5">
    <source>
        <dbReference type="PROSITE" id="PS52004"/>
    </source>
</evidence>
<dbReference type="SUPFAM" id="SSF53901">
    <property type="entry name" value="Thiolase-like"/>
    <property type="match status" value="1"/>
</dbReference>
<dbReference type="InterPro" id="IPR014043">
    <property type="entry name" value="Acyl_transferase_dom"/>
</dbReference>
<dbReference type="InterPro" id="IPR009081">
    <property type="entry name" value="PP-bd_ACP"/>
</dbReference>
<dbReference type="InterPro" id="IPR036736">
    <property type="entry name" value="ACP-like_sf"/>
</dbReference>
<dbReference type="Pfam" id="PF22621">
    <property type="entry name" value="CurL-like_PKS_C"/>
    <property type="match status" value="1"/>
</dbReference>
<dbReference type="InterPro" id="IPR001227">
    <property type="entry name" value="Ac_transferase_dom_sf"/>
</dbReference>
<accession>A0A2R5FW25</accession>
<comment type="caution">
    <text evidence="6">The sequence shown here is derived from an EMBL/GenBank/DDBJ whole genome shotgun (WGS) entry which is preliminary data.</text>
</comment>
<dbReference type="InterPro" id="IPR016035">
    <property type="entry name" value="Acyl_Trfase/lysoPLipase"/>
</dbReference>
<dbReference type="SUPFAM" id="SSF47336">
    <property type="entry name" value="ACP-like"/>
    <property type="match status" value="1"/>
</dbReference>
<evidence type="ECO:0000256" key="3">
    <source>
        <dbReference type="ARBA" id="ARBA00022679"/>
    </source>
</evidence>
<feature type="domain" description="Ketosynthase family 3 (KS3)" evidence="5">
    <location>
        <begin position="33"/>
        <end position="459"/>
    </location>
</feature>
<dbReference type="SMART" id="SM01294">
    <property type="entry name" value="PKS_PP_betabranch"/>
    <property type="match status" value="1"/>
</dbReference>
<sequence length="991" mass="108542">MSEQENNVSPIKRALRAIEDLQAKVNQLEYAKREPIAIIGMGCRFPGADNPEAFWQLLRNGVDAITEVPADRWDIEKLYDPDPDAPGKVCTRKGGFLTQVDGFNPEFFGISAREAASIDPQQRLLLEVGWEALENATLAPEHLYNSSTGVFIGIYLNDYSKVMSSVGDSTQIDAFSAIGNSLSVAAGRLSYILGLKGPSMAIDTSCSSSLVSVHLACQSLRLGECNLALAGGVGLNLVPDTSIALSKSRMLNPNGRCQTFDAAANGFVKGEGCGVVVLKRLKDALADGDNILALIRGSAVNHNGRSSSLIAPNGMSQQATIRQALENSGVDSAEIDYVEVQGTGTSVGEPIEVAALGAIFGKNRPQDQPLVIGSVKTNIGHLEPASGIASLIKVVLALQHGEIPPHLHFQQPNPNIKWDEFRLKVPTERMPWTVGAKSRLAGVNTFGFSGTNAHVILEEAPSDFRLPILDFRLGDTGQNVPKSKIQNPKSIERPLHLLALSAKTDEALIQLAERYEKHLAANPDLALGDICFSANSGRSHFQHRLSVVASSTTELYEKLAAFRAGQEVAGLFKGKVAGSPKIAFIFTGVSYQHLGMGRKLYETQPTFRAALDHCDQILRPYLEQPLLETIFSQSPPASPAPPAPPALFALEYALFQLWKSWGIQPTTVMGNDVGEYVAACVAGVFSLEDALKLVVKSQVDEFEKIAKEVTYSQPRIPVVSHLTGEIATPEYWFEQVRKPVNAASVDILAQQGYEIFVEIGSDRLSKNEKVFLPSLHPEKEDWQQLLESLGTLYVHGAKVDWLAFDLDYSRQRLQLPTYPWQRKRHWFTANRNGHEKVESVSPNKSLGNADFKQLVKQLEMTAELSQAELNLLPRLLELLEKQHQQTETQEETNITLQQLSLKSLTAEDIQAWLVNQIAQELGVKPDEINVRLPFDSYGLDSVLAIAIASTGKQFLGLDMSPLLLVHYPTIESLSQHLAKEVEASESETFEI</sequence>
<dbReference type="InterPro" id="IPR020806">
    <property type="entry name" value="PKS_PP-bd"/>
</dbReference>
<dbReference type="CDD" id="cd00833">
    <property type="entry name" value="PKS"/>
    <property type="match status" value="1"/>
</dbReference>
<dbReference type="SUPFAM" id="SSF52151">
    <property type="entry name" value="FabD/lysophospholipase-like"/>
    <property type="match status" value="1"/>
</dbReference>
<dbReference type="Proteomes" id="UP000245124">
    <property type="component" value="Unassembled WGS sequence"/>
</dbReference>
<evidence type="ECO:0000313" key="7">
    <source>
        <dbReference type="Proteomes" id="UP000245124"/>
    </source>
</evidence>
<keyword evidence="7" id="KW-1185">Reference proteome</keyword>
<feature type="domain" description="Carrier" evidence="4">
    <location>
        <begin position="904"/>
        <end position="981"/>
    </location>
</feature>
<dbReference type="GO" id="GO:0031177">
    <property type="term" value="F:phosphopantetheine binding"/>
    <property type="evidence" value="ECO:0007669"/>
    <property type="project" value="InterPro"/>
</dbReference>
<dbReference type="Pfam" id="PF00109">
    <property type="entry name" value="ketoacyl-synt"/>
    <property type="match status" value="1"/>
</dbReference>
<dbReference type="SMART" id="SM00827">
    <property type="entry name" value="PKS_AT"/>
    <property type="match status" value="1"/>
</dbReference>
<dbReference type="Gene3D" id="1.10.1200.10">
    <property type="entry name" value="ACP-like"/>
    <property type="match status" value="1"/>
</dbReference>
<proteinExistence type="predicted"/>
<evidence type="ECO:0000313" key="6">
    <source>
        <dbReference type="EMBL" id="GBG19864.1"/>
    </source>
</evidence>
<reference evidence="6 7" key="1">
    <citation type="submission" date="2017-06" db="EMBL/GenBank/DDBJ databases">
        <title>Genome sequencing of cyanobaciteial culture collection at National Institute for Environmental Studies (NIES).</title>
        <authorList>
            <person name="Hirose Y."/>
            <person name="Shimura Y."/>
            <person name="Fujisawa T."/>
            <person name="Nakamura Y."/>
            <person name="Kawachi M."/>
        </authorList>
    </citation>
    <scope>NUCLEOTIDE SEQUENCE [LARGE SCALE GENOMIC DNA]</scope>
    <source>
        <strain evidence="6 7">NIES-4072</strain>
    </source>
</reference>
<dbReference type="Pfam" id="PF00698">
    <property type="entry name" value="Acyl_transf_1"/>
    <property type="match status" value="1"/>
</dbReference>
<dbReference type="AlphaFoldDB" id="A0A2R5FW25"/>